<accession>A0ABY8UPW1</accession>
<sequence>MLAQSQEPACSVSVVSGHGSYLQQVSLQPPPLQQQQQQQQLGQEVVCPWYADGCSGPSDGLAYQDVLTPCCNAHDYCYLCAYKLGWSGRDGRQACDHRMLGNFLTACASSFPVRNKWDWKAKWHKFWCDSTAGVMFSAVWAWQELKGGELHTYSECGGDVGLVLGAAEFCFYQ</sequence>
<dbReference type="EMBL" id="CP126221">
    <property type="protein sequence ID" value="WIA22322.1"/>
    <property type="molecule type" value="Genomic_DNA"/>
</dbReference>
<evidence type="ECO:0000313" key="1">
    <source>
        <dbReference type="EMBL" id="WIA22322.1"/>
    </source>
</evidence>
<reference evidence="1 2" key="1">
    <citation type="submission" date="2023-05" db="EMBL/GenBank/DDBJ databases">
        <title>A 100% complete, gapless, phased diploid assembly of the Scenedesmus obliquus UTEX 3031 genome.</title>
        <authorList>
            <person name="Biondi T.C."/>
            <person name="Hanschen E.R."/>
            <person name="Kwon T."/>
            <person name="Eng W."/>
            <person name="Kruse C.P.S."/>
            <person name="Koehler S.I."/>
            <person name="Kunde Y."/>
            <person name="Gleasner C.D."/>
            <person name="You Mak K.T."/>
            <person name="Polle J."/>
            <person name="Hovde B.T."/>
            <person name="Starkenburg S.R."/>
        </authorList>
    </citation>
    <scope>NUCLEOTIDE SEQUENCE [LARGE SCALE GENOMIC DNA]</scope>
    <source>
        <strain evidence="1 2">DOE0152z</strain>
    </source>
</reference>
<name>A0ABY8UPW1_TETOB</name>
<dbReference type="Proteomes" id="UP001244341">
    <property type="component" value="Chromosome 14b"/>
</dbReference>
<evidence type="ECO:0000313" key="2">
    <source>
        <dbReference type="Proteomes" id="UP001244341"/>
    </source>
</evidence>
<dbReference type="SUPFAM" id="SSF48619">
    <property type="entry name" value="Phospholipase A2, PLA2"/>
    <property type="match status" value="1"/>
</dbReference>
<dbReference type="InterPro" id="IPR036444">
    <property type="entry name" value="PLipase_A2_dom_sf"/>
</dbReference>
<proteinExistence type="predicted"/>
<gene>
    <name evidence="1" type="ORF">OEZ85_004637</name>
</gene>
<protein>
    <submittedName>
        <fullName evidence="1">Uncharacterized protein</fullName>
    </submittedName>
</protein>
<organism evidence="1 2">
    <name type="scientific">Tetradesmus obliquus</name>
    <name type="common">Green alga</name>
    <name type="synonym">Acutodesmus obliquus</name>
    <dbReference type="NCBI Taxonomy" id="3088"/>
    <lineage>
        <taxon>Eukaryota</taxon>
        <taxon>Viridiplantae</taxon>
        <taxon>Chlorophyta</taxon>
        <taxon>core chlorophytes</taxon>
        <taxon>Chlorophyceae</taxon>
        <taxon>CS clade</taxon>
        <taxon>Sphaeropleales</taxon>
        <taxon>Scenedesmaceae</taxon>
        <taxon>Tetradesmus</taxon>
    </lineage>
</organism>
<dbReference type="Gene3D" id="1.20.90.10">
    <property type="entry name" value="Phospholipase A2 domain"/>
    <property type="match status" value="1"/>
</dbReference>
<keyword evidence="2" id="KW-1185">Reference proteome</keyword>